<organism evidence="2 3">
    <name type="scientific">Paraburkholderia bengalensis</name>
    <dbReference type="NCBI Taxonomy" id="2747562"/>
    <lineage>
        <taxon>Bacteria</taxon>
        <taxon>Pseudomonadati</taxon>
        <taxon>Pseudomonadota</taxon>
        <taxon>Betaproteobacteria</taxon>
        <taxon>Burkholderiales</taxon>
        <taxon>Burkholderiaceae</taxon>
        <taxon>Paraburkholderia</taxon>
    </lineage>
</organism>
<keyword evidence="3" id="KW-1185">Reference proteome</keyword>
<protein>
    <submittedName>
        <fullName evidence="2">Uncharacterized protein</fullName>
    </submittedName>
</protein>
<sequence length="86" mass="9683">MGALLVVARLLRFQARGLRAMRARSTFFMELPMVRKNYAPDENAPRQPYADKDAGVGMGRLSLDDDDDFEDDLDDEEEDDDTAGGR</sequence>
<comment type="caution">
    <text evidence="2">The sequence shown here is derived from an EMBL/GenBank/DDBJ whole genome shotgun (WGS) entry which is preliminary data.</text>
</comment>
<gene>
    <name evidence="2" type="ORF">H3V53_33695</name>
</gene>
<dbReference type="RefSeq" id="WP_336601577.1">
    <property type="nucleotide sequence ID" value="NZ_JACFYJ010000089.1"/>
</dbReference>
<accession>A0ABU8J1U5</accession>
<dbReference type="EMBL" id="JACFYJ010000089">
    <property type="protein sequence ID" value="MEI6001923.1"/>
    <property type="molecule type" value="Genomic_DNA"/>
</dbReference>
<evidence type="ECO:0000313" key="3">
    <source>
        <dbReference type="Proteomes" id="UP001386437"/>
    </source>
</evidence>
<feature type="region of interest" description="Disordered" evidence="1">
    <location>
        <begin position="38"/>
        <end position="86"/>
    </location>
</feature>
<reference evidence="2 3" key="1">
    <citation type="journal article" date="2022" name="Arch. Microbiol.">
        <title>Paraburkholderia bengalensis sp. nov. isolated from roots of Oryza sativa, IR64.</title>
        <authorList>
            <person name="Nag P."/>
            <person name="Mondal N."/>
            <person name="Sarkar J."/>
            <person name="Das S."/>
        </authorList>
    </citation>
    <scope>NUCLEOTIDE SEQUENCE [LARGE SCALE GENOMIC DNA]</scope>
    <source>
        <strain evidence="2 3">IR64_4_BI</strain>
    </source>
</reference>
<evidence type="ECO:0000256" key="1">
    <source>
        <dbReference type="SAM" id="MobiDB-lite"/>
    </source>
</evidence>
<name>A0ABU8J1U5_9BURK</name>
<evidence type="ECO:0000313" key="2">
    <source>
        <dbReference type="EMBL" id="MEI6001923.1"/>
    </source>
</evidence>
<dbReference type="Proteomes" id="UP001386437">
    <property type="component" value="Unassembled WGS sequence"/>
</dbReference>
<feature type="compositionally biased region" description="Acidic residues" evidence="1">
    <location>
        <begin position="64"/>
        <end position="86"/>
    </location>
</feature>
<proteinExistence type="predicted"/>